<dbReference type="SMART" id="SM00388">
    <property type="entry name" value="HisKA"/>
    <property type="match status" value="1"/>
</dbReference>
<dbReference type="Gene3D" id="1.10.287.130">
    <property type="match status" value="1"/>
</dbReference>
<dbReference type="AlphaFoldDB" id="A0A918T387"/>
<evidence type="ECO:0000259" key="7">
    <source>
        <dbReference type="PROSITE" id="PS50109"/>
    </source>
</evidence>
<keyword evidence="10" id="KW-1185">Reference proteome</keyword>
<evidence type="ECO:0000313" key="10">
    <source>
        <dbReference type="Proteomes" id="UP000646426"/>
    </source>
</evidence>
<dbReference type="RefSeq" id="WP_189457350.1">
    <property type="nucleotide sequence ID" value="NZ_BMYD01000005.1"/>
</dbReference>
<evidence type="ECO:0000256" key="4">
    <source>
        <dbReference type="ARBA" id="ARBA00022679"/>
    </source>
</evidence>
<dbReference type="InterPro" id="IPR036097">
    <property type="entry name" value="HisK_dim/P_sf"/>
</dbReference>
<dbReference type="NCBIfam" id="TIGR00229">
    <property type="entry name" value="sensory_box"/>
    <property type="match status" value="1"/>
</dbReference>
<gene>
    <name evidence="9" type="ORF">GCM10007067_26160</name>
</gene>
<evidence type="ECO:0000256" key="3">
    <source>
        <dbReference type="ARBA" id="ARBA00022553"/>
    </source>
</evidence>
<protein>
    <recommendedName>
        <fullName evidence="2">histidine kinase</fullName>
        <ecNumber evidence="2">2.7.13.3</ecNumber>
    </recommendedName>
</protein>
<accession>A0A918T387</accession>
<dbReference type="Gene3D" id="3.30.565.10">
    <property type="entry name" value="Histidine kinase-like ATPase, C-terminal domain"/>
    <property type="match status" value="1"/>
</dbReference>
<dbReference type="GO" id="GO:0005886">
    <property type="term" value="C:plasma membrane"/>
    <property type="evidence" value="ECO:0007669"/>
    <property type="project" value="UniProtKB-ARBA"/>
</dbReference>
<dbReference type="PANTHER" id="PTHR42878:SF15">
    <property type="entry name" value="BACTERIOPHYTOCHROME"/>
    <property type="match status" value="1"/>
</dbReference>
<sequence length="359" mass="39232">MTDFSALSGGPASHRLRRAIEALDTGLALVDARGHWLEFNAAVPRLLGQCASSLEASPANEHVAVHDRAAFDGALAACRDRGARADLTCTWQCADTARSMRTRIAPADGDDGVVLIQLDAIADVTDTDRARTLQLFADKVSHDLRAPLRSIESFSTLLARRAAERLDDTDRDHLARIRAAAGRMAGLLDALGEYARALQAELRCAEVDLSLLAEWVGAELREAEPDRDAALHVQPGLVVHGDERLLKSMLAQVLRNAWTFSRDRDTVHIEFDGERNHDRLYVRVRDRGCGFDMQYAHKLFEPFQRLHGSEQGGGHGLGLAIAQCIAQRHGGSIRGTSQPGVGSEFTLELPAVPDTDKER</sequence>
<evidence type="ECO:0000313" key="9">
    <source>
        <dbReference type="EMBL" id="GHA87084.1"/>
    </source>
</evidence>
<dbReference type="Proteomes" id="UP000646426">
    <property type="component" value="Unassembled WGS sequence"/>
</dbReference>
<dbReference type="Gene3D" id="3.30.450.20">
    <property type="entry name" value="PAS domain"/>
    <property type="match status" value="1"/>
</dbReference>
<evidence type="ECO:0000256" key="2">
    <source>
        <dbReference type="ARBA" id="ARBA00012438"/>
    </source>
</evidence>
<dbReference type="InterPro" id="IPR035965">
    <property type="entry name" value="PAS-like_dom_sf"/>
</dbReference>
<dbReference type="GO" id="GO:0007234">
    <property type="term" value="P:osmosensory signaling via phosphorelay pathway"/>
    <property type="evidence" value="ECO:0007669"/>
    <property type="project" value="TreeGrafter"/>
</dbReference>
<feature type="domain" description="Histidine kinase" evidence="7">
    <location>
        <begin position="139"/>
        <end position="353"/>
    </location>
</feature>
<dbReference type="InterPro" id="IPR000014">
    <property type="entry name" value="PAS"/>
</dbReference>
<dbReference type="CDD" id="cd00130">
    <property type="entry name" value="PAS"/>
    <property type="match status" value="1"/>
</dbReference>
<dbReference type="SUPFAM" id="SSF55874">
    <property type="entry name" value="ATPase domain of HSP90 chaperone/DNA topoisomerase II/histidine kinase"/>
    <property type="match status" value="1"/>
</dbReference>
<dbReference type="GO" id="GO:0030295">
    <property type="term" value="F:protein kinase activator activity"/>
    <property type="evidence" value="ECO:0007669"/>
    <property type="project" value="TreeGrafter"/>
</dbReference>
<reference evidence="9" key="2">
    <citation type="submission" date="2020-09" db="EMBL/GenBank/DDBJ databases">
        <authorList>
            <person name="Sun Q."/>
            <person name="Kim S."/>
        </authorList>
    </citation>
    <scope>NUCLEOTIDE SEQUENCE</scope>
    <source>
        <strain evidence="9">KCTC 23077</strain>
    </source>
</reference>
<comment type="caution">
    <text evidence="9">The sequence shown here is derived from an EMBL/GenBank/DDBJ whole genome shotgun (WGS) entry which is preliminary data.</text>
</comment>
<dbReference type="GO" id="GO:0000155">
    <property type="term" value="F:phosphorelay sensor kinase activity"/>
    <property type="evidence" value="ECO:0007669"/>
    <property type="project" value="InterPro"/>
</dbReference>
<dbReference type="PANTHER" id="PTHR42878">
    <property type="entry name" value="TWO-COMPONENT HISTIDINE KINASE"/>
    <property type="match status" value="1"/>
</dbReference>
<evidence type="ECO:0000256" key="6">
    <source>
        <dbReference type="ARBA" id="ARBA00023136"/>
    </source>
</evidence>
<dbReference type="InterPro" id="IPR050351">
    <property type="entry name" value="BphY/WalK/GraS-like"/>
</dbReference>
<organism evidence="9 10">
    <name type="scientific">Cognatilysobacter bugurensis</name>
    <dbReference type="NCBI Taxonomy" id="543356"/>
    <lineage>
        <taxon>Bacteria</taxon>
        <taxon>Pseudomonadati</taxon>
        <taxon>Pseudomonadota</taxon>
        <taxon>Gammaproteobacteria</taxon>
        <taxon>Lysobacterales</taxon>
        <taxon>Lysobacteraceae</taxon>
        <taxon>Cognatilysobacter</taxon>
    </lineage>
</organism>
<dbReference type="Pfam" id="PF00512">
    <property type="entry name" value="HisKA"/>
    <property type="match status" value="1"/>
</dbReference>
<dbReference type="EC" id="2.7.13.3" evidence="2"/>
<dbReference type="FunFam" id="3.30.565.10:FF:000006">
    <property type="entry name" value="Sensor histidine kinase WalK"/>
    <property type="match status" value="1"/>
</dbReference>
<dbReference type="InterPro" id="IPR005467">
    <property type="entry name" value="His_kinase_dom"/>
</dbReference>
<proteinExistence type="predicted"/>
<dbReference type="SUPFAM" id="SSF47384">
    <property type="entry name" value="Homodimeric domain of signal transducing histidine kinase"/>
    <property type="match status" value="1"/>
</dbReference>
<dbReference type="PROSITE" id="PS50112">
    <property type="entry name" value="PAS"/>
    <property type="match status" value="1"/>
</dbReference>
<name>A0A918T387_9GAMM</name>
<evidence type="ECO:0000259" key="8">
    <source>
        <dbReference type="PROSITE" id="PS50112"/>
    </source>
</evidence>
<comment type="catalytic activity">
    <reaction evidence="1">
        <text>ATP + protein L-histidine = ADP + protein N-phospho-L-histidine.</text>
        <dbReference type="EC" id="2.7.13.3"/>
    </reaction>
</comment>
<dbReference type="SMART" id="SM00091">
    <property type="entry name" value="PAS"/>
    <property type="match status" value="1"/>
</dbReference>
<dbReference type="SMART" id="SM00387">
    <property type="entry name" value="HATPase_c"/>
    <property type="match status" value="1"/>
</dbReference>
<evidence type="ECO:0000256" key="5">
    <source>
        <dbReference type="ARBA" id="ARBA00022777"/>
    </source>
</evidence>
<dbReference type="EMBL" id="BMYD01000005">
    <property type="protein sequence ID" value="GHA87084.1"/>
    <property type="molecule type" value="Genomic_DNA"/>
</dbReference>
<keyword evidence="4" id="KW-0808">Transferase</keyword>
<dbReference type="SUPFAM" id="SSF55785">
    <property type="entry name" value="PYP-like sensor domain (PAS domain)"/>
    <property type="match status" value="1"/>
</dbReference>
<dbReference type="PROSITE" id="PS50109">
    <property type="entry name" value="HIS_KIN"/>
    <property type="match status" value="1"/>
</dbReference>
<dbReference type="InterPro" id="IPR003661">
    <property type="entry name" value="HisK_dim/P_dom"/>
</dbReference>
<dbReference type="PRINTS" id="PR00344">
    <property type="entry name" value="BCTRLSENSOR"/>
</dbReference>
<reference evidence="9" key="1">
    <citation type="journal article" date="2014" name="Int. J. Syst. Evol. Microbiol.">
        <title>Complete genome sequence of Corynebacterium casei LMG S-19264T (=DSM 44701T), isolated from a smear-ripened cheese.</title>
        <authorList>
            <consortium name="US DOE Joint Genome Institute (JGI-PGF)"/>
            <person name="Walter F."/>
            <person name="Albersmeier A."/>
            <person name="Kalinowski J."/>
            <person name="Ruckert C."/>
        </authorList>
    </citation>
    <scope>NUCLEOTIDE SEQUENCE</scope>
    <source>
        <strain evidence="9">KCTC 23077</strain>
    </source>
</reference>
<dbReference type="InterPro" id="IPR004358">
    <property type="entry name" value="Sig_transdc_His_kin-like_C"/>
</dbReference>
<evidence type="ECO:0000256" key="1">
    <source>
        <dbReference type="ARBA" id="ARBA00000085"/>
    </source>
</evidence>
<keyword evidence="6" id="KW-0472">Membrane</keyword>
<dbReference type="CDD" id="cd00075">
    <property type="entry name" value="HATPase"/>
    <property type="match status" value="1"/>
</dbReference>
<dbReference type="Pfam" id="PF02518">
    <property type="entry name" value="HATPase_c"/>
    <property type="match status" value="1"/>
</dbReference>
<dbReference type="InterPro" id="IPR036890">
    <property type="entry name" value="HATPase_C_sf"/>
</dbReference>
<feature type="domain" description="PAS" evidence="8">
    <location>
        <begin position="12"/>
        <end position="48"/>
    </location>
</feature>
<keyword evidence="5" id="KW-0418">Kinase</keyword>
<keyword evidence="3" id="KW-0597">Phosphoprotein</keyword>
<dbReference type="CDD" id="cd00082">
    <property type="entry name" value="HisKA"/>
    <property type="match status" value="1"/>
</dbReference>
<dbReference type="GO" id="GO:0000156">
    <property type="term" value="F:phosphorelay response regulator activity"/>
    <property type="evidence" value="ECO:0007669"/>
    <property type="project" value="TreeGrafter"/>
</dbReference>
<dbReference type="InterPro" id="IPR003594">
    <property type="entry name" value="HATPase_dom"/>
</dbReference>